<reference evidence="4" key="4">
    <citation type="submission" date="2022-01" db="UniProtKB">
        <authorList>
            <consortium name="EnsemblPlants"/>
        </authorList>
    </citation>
    <scope>IDENTIFICATION</scope>
    <source>
        <strain evidence="4">subsp. vulgare</strain>
    </source>
</reference>
<dbReference type="AlphaFoldDB" id="F2DAK5"/>
<reference evidence="4" key="3">
    <citation type="submission" date="2020-10" db="EMBL/GenBank/DDBJ databases">
        <authorList>
            <person name="Scholz U."/>
            <person name="Mascher M."/>
            <person name="Fiebig A."/>
        </authorList>
    </citation>
    <scope>NUCLEOTIDE SEQUENCE [LARGE SCALE GENOMIC DNA]</scope>
    <source>
        <strain evidence="4">cv. Morex</strain>
    </source>
</reference>
<protein>
    <submittedName>
        <fullName evidence="3">Predicted protein</fullName>
    </submittedName>
</protein>
<reference evidence="3" key="1">
    <citation type="journal article" date="2011" name="Plant Physiol.">
        <title>Comprehensive sequence analysis of 24,783 barley full-length cDNAs derived from 12 clone libraries.</title>
        <authorList>
            <person name="Matsumoto T."/>
            <person name="Tanaka T."/>
            <person name="Sakai H."/>
            <person name="Amano N."/>
            <person name="Kanamori H."/>
            <person name="Kurita K."/>
            <person name="Kikuta A."/>
            <person name="Kamiya K."/>
            <person name="Yamamoto M."/>
            <person name="Ikawa H."/>
            <person name="Fujii N."/>
            <person name="Hori K."/>
            <person name="Itoh T."/>
            <person name="Sato K."/>
        </authorList>
    </citation>
    <scope>NUCLEOTIDE SEQUENCE</scope>
    <source>
        <tissue evidence="3">Shoot</tissue>
    </source>
</reference>
<dbReference type="OrthoDB" id="341300at2759"/>
<feature type="compositionally biased region" description="Pro residues" evidence="1">
    <location>
        <begin position="20"/>
        <end position="29"/>
    </location>
</feature>
<dbReference type="CDD" id="cd16279">
    <property type="entry name" value="metallo-hydrolase-like_MBL-fold"/>
    <property type="match status" value="1"/>
</dbReference>
<dbReference type="SMR" id="F2DAK5"/>
<keyword evidence="5" id="KW-1185">Reference proteome</keyword>
<name>F2DAK5_HORVV</name>
<dbReference type="RefSeq" id="XP_044947373.1">
    <property type="nucleotide sequence ID" value="XM_045091438.1"/>
</dbReference>
<dbReference type="EMBL" id="AK360919">
    <property type="protein sequence ID" value="BAJ92126.1"/>
    <property type="molecule type" value="mRNA"/>
</dbReference>
<dbReference type="Gramene" id="HORVU.MOREX.r3.5HG0427390.1">
    <property type="protein sequence ID" value="HORVU.MOREX.r3.5HG0427390.1"/>
    <property type="gene ID" value="HORVU.MOREX.r3.5HG0427390"/>
</dbReference>
<dbReference type="SUPFAM" id="SSF56281">
    <property type="entry name" value="Metallo-hydrolase/oxidoreductase"/>
    <property type="match status" value="1"/>
</dbReference>
<dbReference type="PANTHER" id="PTHR42663:SF6">
    <property type="entry name" value="HYDROLASE C777.06C-RELATED"/>
    <property type="match status" value="1"/>
</dbReference>
<evidence type="ECO:0000256" key="1">
    <source>
        <dbReference type="SAM" id="MobiDB-lite"/>
    </source>
</evidence>
<dbReference type="PANTHER" id="PTHR42663">
    <property type="entry name" value="HYDROLASE C777.06C-RELATED-RELATED"/>
    <property type="match status" value="1"/>
</dbReference>
<evidence type="ECO:0000313" key="3">
    <source>
        <dbReference type="EMBL" id="BAJ92126.1"/>
    </source>
</evidence>
<accession>F2DAK5</accession>
<evidence type="ECO:0000313" key="4">
    <source>
        <dbReference type="EnsemblPlants" id="HORVU.MOREX.r3.5HG0427390.1"/>
    </source>
</evidence>
<feature type="region of interest" description="Disordered" evidence="1">
    <location>
        <begin position="1"/>
        <end position="35"/>
    </location>
</feature>
<dbReference type="Gene3D" id="3.60.15.10">
    <property type="entry name" value="Ribonuclease Z/Hydroxyacylglutathione hydrolase-like"/>
    <property type="match status" value="1"/>
</dbReference>
<dbReference type="Gramene" id="HORVU.MOREX.r2.5HG0355020.1">
    <property type="protein sequence ID" value="HORVU.MOREX.r2.5HG0355020.1"/>
    <property type="gene ID" value="HORVU.MOREX.r2.5HG0355020"/>
</dbReference>
<proteinExistence type="evidence at transcript level"/>
<organism evidence="3">
    <name type="scientific">Hordeum vulgare subsp. vulgare</name>
    <name type="common">Domesticated barley</name>
    <dbReference type="NCBI Taxonomy" id="112509"/>
    <lineage>
        <taxon>Eukaryota</taxon>
        <taxon>Viridiplantae</taxon>
        <taxon>Streptophyta</taxon>
        <taxon>Embryophyta</taxon>
        <taxon>Tracheophyta</taxon>
        <taxon>Spermatophyta</taxon>
        <taxon>Magnoliopsida</taxon>
        <taxon>Liliopsida</taxon>
        <taxon>Poales</taxon>
        <taxon>Poaceae</taxon>
        <taxon>BOP clade</taxon>
        <taxon>Pooideae</taxon>
        <taxon>Triticodae</taxon>
        <taxon>Triticeae</taxon>
        <taxon>Hordeinae</taxon>
        <taxon>Hordeum</taxon>
    </lineage>
</organism>
<dbReference type="Proteomes" id="UP000011116">
    <property type="component" value="Chromosome 5H"/>
</dbReference>
<dbReference type="InterPro" id="IPR036866">
    <property type="entry name" value="RibonucZ/Hydroxyglut_hydro"/>
</dbReference>
<dbReference type="InterPro" id="IPR001279">
    <property type="entry name" value="Metallo-B-lactamas"/>
</dbReference>
<dbReference type="EnsemblPlants" id="HORVU.MOREX.r3.5HG0427390.1">
    <property type="protein sequence ID" value="HORVU.MOREX.r3.5HG0427390.1"/>
    <property type="gene ID" value="HORVU.MOREX.r3.5HG0427390"/>
</dbReference>
<reference evidence="5" key="2">
    <citation type="journal article" date="2012" name="Nature">
        <title>A physical, genetic and functional sequence assembly of the barley genome.</title>
        <authorList>
            <consortium name="The International Barley Genome Sequencing Consortium"/>
            <person name="Mayer K.F."/>
            <person name="Waugh R."/>
            <person name="Brown J.W."/>
            <person name="Schulman A."/>
            <person name="Langridge P."/>
            <person name="Platzer M."/>
            <person name="Fincher G.B."/>
            <person name="Muehlbauer G.J."/>
            <person name="Sato K."/>
            <person name="Close T.J."/>
            <person name="Wise R.P."/>
            <person name="Stein N."/>
        </authorList>
    </citation>
    <scope>NUCLEOTIDE SEQUENCE [LARGE SCALE GENOMIC DNA]</scope>
    <source>
        <strain evidence="5">cv. Morex</strain>
    </source>
</reference>
<gene>
    <name evidence="4" type="primary">LOC123396521</name>
</gene>
<dbReference type="KEGG" id="hvg:123396521"/>
<feature type="domain" description="Metallo-beta-lactamase" evidence="2">
    <location>
        <begin position="97"/>
        <end position="298"/>
    </location>
</feature>
<evidence type="ECO:0000259" key="2">
    <source>
        <dbReference type="Pfam" id="PF12706"/>
    </source>
</evidence>
<dbReference type="Pfam" id="PF12706">
    <property type="entry name" value="Lactamase_B_2"/>
    <property type="match status" value="1"/>
</dbReference>
<sequence length="337" mass="37169">MAAAAADVPNGHPSASGDGNPPPPPPPPSSSSSSLVFLGTGCSSAVPNARCLIQPSDPPCAVCSQSLSVPPELNPNYRCNTSLLIDYCQDEGAHKYIIIDVGKTFREQVLRWFVCHKIPCVDSIILTHEHADAILGLDDVRVVQPFSPSNDIDPTPIYLSQYAMDSISQKFPYLVKKKLKEGEEVRRVAQLDWRIIESDLQKPFTASGLQFVPLPVIHGEDYICLGFLFGIKSKVAYVSDVSRFPPSTEDAISKSGGGQLDLLILDCLYRTGSHNVHLCWDQTLDAIKRICPKKALLIGLTHEMDHHKDNQTLEEWSRREGIDVQLARDGLRVYIDL</sequence>
<dbReference type="GeneID" id="123396521"/>
<evidence type="ECO:0000313" key="5">
    <source>
        <dbReference type="Proteomes" id="UP000011116"/>
    </source>
</evidence>